<feature type="domain" description="Photolyase/cryptochrome alpha/beta" evidence="11">
    <location>
        <begin position="5"/>
        <end position="134"/>
    </location>
</feature>
<feature type="binding site" evidence="8">
    <location>
        <begin position="281"/>
        <end position="288"/>
    </location>
    <ligand>
        <name>FAD</name>
        <dbReference type="ChEBI" id="CHEBI:57692"/>
    </ligand>
</feature>
<protein>
    <recommendedName>
        <fullName evidence="3">Deoxyribodipyrimidine photo-lyase</fullName>
        <ecNumber evidence="2">4.1.99.3</ecNumber>
    </recommendedName>
</protein>
<dbReference type="SUPFAM" id="SSF48173">
    <property type="entry name" value="Cryptochrome/photolyase FAD-binding domain"/>
    <property type="match status" value="1"/>
</dbReference>
<feature type="site" description="Electron transfer via tryptophanyl radical" evidence="9">
    <location>
        <position position="312"/>
    </location>
</feature>
<dbReference type="FunFam" id="1.10.579.10:FF:000003">
    <property type="entry name" value="Deoxyribodipyrimidine photo-lyase"/>
    <property type="match status" value="1"/>
</dbReference>
<evidence type="ECO:0000259" key="11">
    <source>
        <dbReference type="PROSITE" id="PS51645"/>
    </source>
</evidence>
<dbReference type="GO" id="GO:0000719">
    <property type="term" value="P:photoreactive repair"/>
    <property type="evidence" value="ECO:0007669"/>
    <property type="project" value="UniProtKB-ARBA"/>
</dbReference>
<dbReference type="GO" id="GO:0003677">
    <property type="term" value="F:DNA binding"/>
    <property type="evidence" value="ECO:0007669"/>
    <property type="project" value="TreeGrafter"/>
</dbReference>
<evidence type="ECO:0000256" key="3">
    <source>
        <dbReference type="ARBA" id="ARBA00014046"/>
    </source>
</evidence>
<dbReference type="InterPro" id="IPR005101">
    <property type="entry name" value="Cryptochr/Photolyase_FAD-bd"/>
</dbReference>
<dbReference type="InterPro" id="IPR002081">
    <property type="entry name" value="Cryptochrome/DNA_photolyase_1"/>
</dbReference>
<proteinExistence type="inferred from homology"/>
<dbReference type="Proteomes" id="UP000406256">
    <property type="component" value="Unassembled WGS sequence"/>
</dbReference>
<gene>
    <name evidence="12" type="ORF">PAN31108_01743</name>
</gene>
<keyword evidence="6 10" id="KW-0157">Chromophore</keyword>
<reference evidence="12 13" key="1">
    <citation type="submission" date="2019-08" db="EMBL/GenBank/DDBJ databases">
        <authorList>
            <person name="Peeters C."/>
        </authorList>
    </citation>
    <scope>NUCLEOTIDE SEQUENCE [LARGE SCALE GENOMIC DNA]</scope>
    <source>
        <strain evidence="12 13">LMG 31108</strain>
    </source>
</reference>
<feature type="site" description="Electron transfer via tryptophanyl radical" evidence="9">
    <location>
        <position position="368"/>
    </location>
</feature>
<feature type="site" description="Electron transfer via tryptophanyl radical" evidence="9">
    <location>
        <position position="391"/>
    </location>
</feature>
<dbReference type="Gene3D" id="1.10.579.10">
    <property type="entry name" value="DNA Cyclobutane Dipyrimidine Photolyase, subunit A, domain 3"/>
    <property type="match status" value="1"/>
</dbReference>
<comment type="cofactor">
    <cofactor evidence="1">
        <name>(6R)-5,10-methylene-5,6,7,8-tetrahydrofolate</name>
        <dbReference type="ChEBI" id="CHEBI:15636"/>
    </cofactor>
</comment>
<dbReference type="InterPro" id="IPR006050">
    <property type="entry name" value="DNA_photolyase_N"/>
</dbReference>
<dbReference type="SUPFAM" id="SSF52425">
    <property type="entry name" value="Cryptochrome/photolyase, N-terminal domain"/>
    <property type="match status" value="1"/>
</dbReference>
<sequence length="498" mass="55079">MSEFQKGLVWLRRDLRCSDNATLAQALATCGEVYVAFVFDTTILEALSRDDRRVAFIHDSVGELAKTLGDAGGGLIVLHGDPTREIPALAKSLGVQAVFAGRDYEPAAVARDRAVARSLEDSDIAFETVKDQVIFEMNEILTAQGEPYSVFTPYSRAWLKQVRPVDLAPHGRPADLKRLAKPSRGAGDMPSLASMGFDIPAARRMAIRAGESGARQLLDDFLPRMPHYHERRDYPAVRGPSYLSVHLRFGTISIRTLAREAHAAMLQGGEAGNGAKTWLNELIWREFYFMILHHHPEVVGNAFKPAYDAIEWATGKAADALFVAWCEGRTGYPLVDAAMRQINQTGYMHNRLRMVTASFLVKDLGIDWRRGEAYFARQLNDFDLAANNGGWQWAASTGCDAQPYFRIFNPITQSEKFDPEGRFIRKYVPELANLSDKAIHAPWRADAQALADAKVTLGRDYPQPLVAHDIARKETLARYAVVKTPAASTGAGGESGDD</sequence>
<feature type="binding site" evidence="8">
    <location>
        <position position="228"/>
    </location>
    <ligand>
        <name>FAD</name>
        <dbReference type="ChEBI" id="CHEBI:57692"/>
    </ligand>
</feature>
<dbReference type="PROSITE" id="PS51645">
    <property type="entry name" value="PHR_CRY_ALPHA_BETA"/>
    <property type="match status" value="1"/>
</dbReference>
<evidence type="ECO:0000256" key="2">
    <source>
        <dbReference type="ARBA" id="ARBA00013149"/>
    </source>
</evidence>
<dbReference type="GO" id="GO:0003904">
    <property type="term" value="F:deoxyribodipyrimidine photo-lyase activity"/>
    <property type="evidence" value="ECO:0007669"/>
    <property type="project" value="UniProtKB-EC"/>
</dbReference>
<dbReference type="Gene3D" id="1.25.40.80">
    <property type="match status" value="1"/>
</dbReference>
<name>A0A5E4U058_9BURK</name>
<evidence type="ECO:0000256" key="1">
    <source>
        <dbReference type="ARBA" id="ARBA00001932"/>
    </source>
</evidence>
<keyword evidence="12" id="KW-0456">Lyase</keyword>
<feature type="binding site" evidence="8">
    <location>
        <position position="278"/>
    </location>
    <ligand>
        <name>FAD</name>
        <dbReference type="ChEBI" id="CHEBI:57692"/>
    </ligand>
</feature>
<comment type="cofactor">
    <cofactor evidence="8">
        <name>FAD</name>
        <dbReference type="ChEBI" id="CHEBI:57692"/>
    </cofactor>
    <text evidence="8">Binds 1 FAD per subunit.</text>
</comment>
<comment type="catalytic activity">
    <reaction evidence="7">
        <text>cyclobutadipyrimidine (in DNA) = 2 pyrimidine residues (in DNA).</text>
        <dbReference type="EC" id="4.1.99.3"/>
    </reaction>
</comment>
<dbReference type="PANTHER" id="PTHR11455">
    <property type="entry name" value="CRYPTOCHROME"/>
    <property type="match status" value="1"/>
</dbReference>
<dbReference type="GO" id="GO:0071949">
    <property type="term" value="F:FAD binding"/>
    <property type="evidence" value="ECO:0007669"/>
    <property type="project" value="TreeGrafter"/>
</dbReference>
<dbReference type="PROSITE" id="PS00394">
    <property type="entry name" value="DNA_PHOTOLYASES_1_1"/>
    <property type="match status" value="1"/>
</dbReference>
<evidence type="ECO:0000256" key="8">
    <source>
        <dbReference type="PIRSR" id="PIRSR602081-1"/>
    </source>
</evidence>
<dbReference type="InterPro" id="IPR036155">
    <property type="entry name" value="Crypto/Photolyase_N_sf"/>
</dbReference>
<dbReference type="InterPro" id="IPR036134">
    <property type="entry name" value="Crypto/Photolyase_FAD-like_sf"/>
</dbReference>
<dbReference type="InterPro" id="IPR014729">
    <property type="entry name" value="Rossmann-like_a/b/a_fold"/>
</dbReference>
<dbReference type="InterPro" id="IPR018394">
    <property type="entry name" value="DNA_photolyase_1_CS_C"/>
</dbReference>
<dbReference type="OrthoDB" id="9772484at2"/>
<evidence type="ECO:0000256" key="10">
    <source>
        <dbReference type="RuleBase" id="RU004182"/>
    </source>
</evidence>
<accession>A0A5E4U058</accession>
<keyword evidence="13" id="KW-1185">Reference proteome</keyword>
<dbReference type="PANTHER" id="PTHR11455:SF9">
    <property type="entry name" value="CRYPTOCHROME CIRCADIAN CLOCK 5 ISOFORM X1"/>
    <property type="match status" value="1"/>
</dbReference>
<evidence type="ECO:0000256" key="6">
    <source>
        <dbReference type="ARBA" id="ARBA00022991"/>
    </source>
</evidence>
<keyword evidence="4 8" id="KW-0285">Flavoprotein</keyword>
<dbReference type="PROSITE" id="PS00691">
    <property type="entry name" value="DNA_PHOTOLYASES_1_2"/>
    <property type="match status" value="1"/>
</dbReference>
<dbReference type="EMBL" id="CABPSB010000004">
    <property type="protein sequence ID" value="VVD93460.1"/>
    <property type="molecule type" value="Genomic_DNA"/>
</dbReference>
<comment type="similarity">
    <text evidence="10">Belongs to the DNA photolyase family.</text>
</comment>
<dbReference type="Pfam" id="PF00875">
    <property type="entry name" value="DNA_photolyase"/>
    <property type="match status" value="1"/>
</dbReference>
<dbReference type="AlphaFoldDB" id="A0A5E4U058"/>
<dbReference type="EC" id="4.1.99.3" evidence="2"/>
<dbReference type="Pfam" id="PF03441">
    <property type="entry name" value="FAD_binding_7"/>
    <property type="match status" value="1"/>
</dbReference>
<evidence type="ECO:0000256" key="9">
    <source>
        <dbReference type="PIRSR" id="PIRSR602081-2"/>
    </source>
</evidence>
<organism evidence="12 13">
    <name type="scientific">Pandoraea anhela</name>
    <dbReference type="NCBI Taxonomy" id="2508295"/>
    <lineage>
        <taxon>Bacteria</taxon>
        <taxon>Pseudomonadati</taxon>
        <taxon>Pseudomonadota</taxon>
        <taxon>Betaproteobacteria</taxon>
        <taxon>Burkholderiales</taxon>
        <taxon>Burkholderiaceae</taxon>
        <taxon>Pandoraea</taxon>
    </lineage>
</organism>
<dbReference type="GO" id="GO:0009416">
    <property type="term" value="P:response to light stimulus"/>
    <property type="evidence" value="ECO:0007669"/>
    <property type="project" value="TreeGrafter"/>
</dbReference>
<keyword evidence="5 8" id="KW-0274">FAD</keyword>
<evidence type="ECO:0000256" key="7">
    <source>
        <dbReference type="ARBA" id="ARBA00033999"/>
    </source>
</evidence>
<dbReference type="Gene3D" id="3.40.50.620">
    <property type="entry name" value="HUPs"/>
    <property type="match status" value="1"/>
</dbReference>
<feature type="binding site" evidence="8">
    <location>
        <begin position="381"/>
        <end position="383"/>
    </location>
    <ligand>
        <name>FAD</name>
        <dbReference type="ChEBI" id="CHEBI:57692"/>
    </ligand>
</feature>
<evidence type="ECO:0000313" key="12">
    <source>
        <dbReference type="EMBL" id="VVD93460.1"/>
    </source>
</evidence>
<dbReference type="PRINTS" id="PR00147">
    <property type="entry name" value="DNAPHOTLYASE"/>
</dbReference>
<evidence type="ECO:0000256" key="4">
    <source>
        <dbReference type="ARBA" id="ARBA00022630"/>
    </source>
</evidence>
<evidence type="ECO:0000313" key="13">
    <source>
        <dbReference type="Proteomes" id="UP000406256"/>
    </source>
</evidence>
<evidence type="ECO:0000256" key="5">
    <source>
        <dbReference type="ARBA" id="ARBA00022827"/>
    </source>
</evidence>
<dbReference type="RefSeq" id="WP_150668459.1">
    <property type="nucleotide sequence ID" value="NZ_CABPSB010000004.1"/>
</dbReference>